<sequence>MELVLKSDAVANVDALARRIVVAVPTLNESSTIAACLTSLMKGNENMQFLVLDGGSDDGTREIVALLAAKHQNLSLHHNSRRNQAAAINQASQIADGKRDILIRCDAHAIYPEGYALSLGQKLIEMGADSVVVPMDAVHTEDAGCFERANAMIVDTPLGSGGSAHRGGRKSGFVDHGHHAAFWRTRFVKLGGYDEAMLANQDAEYDTRLRADGGKIWLDAGIRLDYFVRKTPRSLWTQYWRYGRGRADHIRKHLVTPRIRQLIPVLHVLALMYSGAFLTMTKWATAYPVVYGATVLGAGVWAALKNRTRCGLMAPLVLVIMHTGWGLGFIREMIVPMRRR</sequence>
<evidence type="ECO:0000256" key="5">
    <source>
        <dbReference type="ARBA" id="ARBA00023136"/>
    </source>
</evidence>
<keyword evidence="4 8" id="KW-0808">Transferase</keyword>
<dbReference type="GO" id="GO:0016757">
    <property type="term" value="F:glycosyltransferase activity"/>
    <property type="evidence" value="ECO:0007669"/>
    <property type="project" value="UniProtKB-KW"/>
</dbReference>
<dbReference type="Proteomes" id="UP000264589">
    <property type="component" value="Unassembled WGS sequence"/>
</dbReference>
<feature type="domain" description="Glycosyltransferase 2-like" evidence="7">
    <location>
        <begin position="22"/>
        <end position="149"/>
    </location>
</feature>
<feature type="transmembrane region" description="Helical" evidence="6">
    <location>
        <begin position="262"/>
        <end position="280"/>
    </location>
</feature>
<evidence type="ECO:0000259" key="7">
    <source>
        <dbReference type="Pfam" id="PF00535"/>
    </source>
</evidence>
<protein>
    <submittedName>
        <fullName evidence="8">Glycosyltransferase family 2 protein</fullName>
    </submittedName>
</protein>
<dbReference type="GO" id="GO:0005886">
    <property type="term" value="C:plasma membrane"/>
    <property type="evidence" value="ECO:0007669"/>
    <property type="project" value="UniProtKB-SubCell"/>
</dbReference>
<keyword evidence="5 6" id="KW-0472">Membrane</keyword>
<dbReference type="InterPro" id="IPR001173">
    <property type="entry name" value="Glyco_trans_2-like"/>
</dbReference>
<dbReference type="SUPFAM" id="SSF53448">
    <property type="entry name" value="Nucleotide-diphospho-sugar transferases"/>
    <property type="match status" value="1"/>
</dbReference>
<evidence type="ECO:0000313" key="9">
    <source>
        <dbReference type="Proteomes" id="UP000264589"/>
    </source>
</evidence>
<evidence type="ECO:0000256" key="3">
    <source>
        <dbReference type="ARBA" id="ARBA00022676"/>
    </source>
</evidence>
<keyword evidence="9" id="KW-1185">Reference proteome</keyword>
<organism evidence="8 9">
    <name type="scientific">Parvularcula marina</name>
    <dbReference type="NCBI Taxonomy" id="2292771"/>
    <lineage>
        <taxon>Bacteria</taxon>
        <taxon>Pseudomonadati</taxon>
        <taxon>Pseudomonadota</taxon>
        <taxon>Alphaproteobacteria</taxon>
        <taxon>Parvularculales</taxon>
        <taxon>Parvularculaceae</taxon>
        <taxon>Parvularcula</taxon>
    </lineage>
</organism>
<dbReference type="Pfam" id="PF00535">
    <property type="entry name" value="Glycos_transf_2"/>
    <property type="match status" value="1"/>
</dbReference>
<dbReference type="AlphaFoldDB" id="A0A371RHY9"/>
<keyword evidence="2" id="KW-1003">Cell membrane</keyword>
<accession>A0A371RHY9</accession>
<feature type="transmembrane region" description="Helical" evidence="6">
    <location>
        <begin position="311"/>
        <end position="330"/>
    </location>
</feature>
<evidence type="ECO:0000256" key="6">
    <source>
        <dbReference type="SAM" id="Phobius"/>
    </source>
</evidence>
<dbReference type="PANTHER" id="PTHR43646">
    <property type="entry name" value="GLYCOSYLTRANSFERASE"/>
    <property type="match status" value="1"/>
</dbReference>
<dbReference type="InParanoid" id="A0A371RHY9"/>
<keyword evidence="3" id="KW-0328">Glycosyltransferase</keyword>
<dbReference type="OrthoDB" id="7296636at2"/>
<dbReference type="InterPro" id="IPR029044">
    <property type="entry name" value="Nucleotide-diphossugar_trans"/>
</dbReference>
<evidence type="ECO:0000256" key="2">
    <source>
        <dbReference type="ARBA" id="ARBA00022475"/>
    </source>
</evidence>
<comment type="caution">
    <text evidence="8">The sequence shown here is derived from an EMBL/GenBank/DDBJ whole genome shotgun (WGS) entry which is preliminary data.</text>
</comment>
<evidence type="ECO:0000256" key="4">
    <source>
        <dbReference type="ARBA" id="ARBA00022679"/>
    </source>
</evidence>
<reference evidence="8 9" key="1">
    <citation type="submission" date="2018-08" db="EMBL/GenBank/DDBJ databases">
        <title>Parvularcula sp. SM1705, isolated from surface water of the South Sea China.</title>
        <authorList>
            <person name="Sun L."/>
        </authorList>
    </citation>
    <scope>NUCLEOTIDE SEQUENCE [LARGE SCALE GENOMIC DNA]</scope>
    <source>
        <strain evidence="8 9">SM1705</strain>
    </source>
</reference>
<dbReference type="RefSeq" id="WP_116391707.1">
    <property type="nucleotide sequence ID" value="NZ_QUQO01000001.1"/>
</dbReference>
<dbReference type="EMBL" id="QUQO01000001">
    <property type="protein sequence ID" value="RFB05076.1"/>
    <property type="molecule type" value="Genomic_DNA"/>
</dbReference>
<evidence type="ECO:0000313" key="8">
    <source>
        <dbReference type="EMBL" id="RFB05076.1"/>
    </source>
</evidence>
<dbReference type="FunCoup" id="A0A371RHY9">
    <property type="interactions" value="191"/>
</dbReference>
<evidence type="ECO:0000256" key="1">
    <source>
        <dbReference type="ARBA" id="ARBA00004236"/>
    </source>
</evidence>
<dbReference type="PANTHER" id="PTHR43646:SF2">
    <property type="entry name" value="GLYCOSYLTRANSFERASE 2-LIKE DOMAIN-CONTAINING PROTEIN"/>
    <property type="match status" value="1"/>
</dbReference>
<proteinExistence type="predicted"/>
<comment type="subcellular location">
    <subcellularLocation>
        <location evidence="1">Cell membrane</location>
    </subcellularLocation>
</comment>
<keyword evidence="6" id="KW-0812">Transmembrane</keyword>
<dbReference type="Gene3D" id="3.90.550.10">
    <property type="entry name" value="Spore Coat Polysaccharide Biosynthesis Protein SpsA, Chain A"/>
    <property type="match status" value="1"/>
</dbReference>
<name>A0A371RHY9_9PROT</name>
<gene>
    <name evidence="8" type="ORF">DX908_07095</name>
</gene>
<feature type="transmembrane region" description="Helical" evidence="6">
    <location>
        <begin position="286"/>
        <end position="304"/>
    </location>
</feature>
<keyword evidence="6" id="KW-1133">Transmembrane helix</keyword>
<dbReference type="CDD" id="cd02525">
    <property type="entry name" value="Succinoglycan_BP_ExoA"/>
    <property type="match status" value="1"/>
</dbReference>